<accession>A0A077QXL3</accession>
<proteinExistence type="predicted"/>
<organism evidence="1">
    <name type="scientific">Melanopsichium pennsylvanicum 4</name>
    <dbReference type="NCBI Taxonomy" id="1398559"/>
    <lineage>
        <taxon>Eukaryota</taxon>
        <taxon>Fungi</taxon>
        <taxon>Dikarya</taxon>
        <taxon>Basidiomycota</taxon>
        <taxon>Ustilaginomycotina</taxon>
        <taxon>Ustilaginomycetes</taxon>
        <taxon>Ustilaginales</taxon>
        <taxon>Ustilaginaceae</taxon>
        <taxon>Melanopsichium</taxon>
    </lineage>
</organism>
<evidence type="ECO:0000313" key="1">
    <source>
        <dbReference type="EMBL" id="CDI51237.1"/>
    </source>
</evidence>
<dbReference type="AlphaFoldDB" id="A0A077QXL3"/>
<sequence length="51" mass="5857">MALRWCLDGELVVMDVQESDDDDARMQTFKRQGMSTVVQVPISMEVMEHVV</sequence>
<name>A0A077QXL3_9BASI</name>
<dbReference type="EMBL" id="HG529495">
    <property type="protein sequence ID" value="CDI51237.1"/>
    <property type="molecule type" value="Genomic_DNA"/>
</dbReference>
<protein>
    <submittedName>
        <fullName evidence="1">Uncharacterized protein</fullName>
    </submittedName>
</protein>
<reference evidence="1" key="1">
    <citation type="journal article" date="2014" name="Genome Biol. Evol.">
        <title>Gene Loss Rather Than Gene Gain Is Associated with a Host Jump from Monocots to Dicots in the Smut Fungus Melanopsichium pennsylvanicum.</title>
        <authorList>
            <person name="Sharma R."/>
            <person name="Mishra B."/>
            <person name="Runge F."/>
            <person name="Thines M."/>
        </authorList>
    </citation>
    <scope>NUCLEOTIDE SEQUENCE</scope>
    <source>
        <strain evidence="1">4</strain>
    </source>
</reference>